<dbReference type="EMBL" id="FOCG01000001">
    <property type="protein sequence ID" value="SEM49697.1"/>
    <property type="molecule type" value="Genomic_DNA"/>
</dbReference>
<evidence type="ECO:0000256" key="1">
    <source>
        <dbReference type="ARBA" id="ARBA00018672"/>
    </source>
</evidence>
<organism evidence="9 10">
    <name type="scientific">Hydrogenoanaerobacterium saccharovorans</name>
    <dbReference type="NCBI Taxonomy" id="474960"/>
    <lineage>
        <taxon>Bacteria</taxon>
        <taxon>Bacillati</taxon>
        <taxon>Bacillota</taxon>
        <taxon>Clostridia</taxon>
        <taxon>Eubacteriales</taxon>
        <taxon>Oscillospiraceae</taxon>
        <taxon>Hydrogenoanaerobacterium</taxon>
    </lineage>
</organism>
<dbReference type="InterPro" id="IPR000792">
    <property type="entry name" value="Tscrpt_reg_LuxR_C"/>
</dbReference>
<gene>
    <name evidence="9" type="ORF">SAMN05216180_0252</name>
</gene>
<proteinExistence type="predicted"/>
<dbReference type="Proteomes" id="UP000199158">
    <property type="component" value="Unassembled WGS sequence"/>
</dbReference>
<dbReference type="GO" id="GO:0000160">
    <property type="term" value="P:phosphorelay signal transduction system"/>
    <property type="evidence" value="ECO:0007669"/>
    <property type="project" value="InterPro"/>
</dbReference>
<dbReference type="SMART" id="SM00421">
    <property type="entry name" value="HTH_LUXR"/>
    <property type="match status" value="1"/>
</dbReference>
<evidence type="ECO:0000313" key="9">
    <source>
        <dbReference type="EMBL" id="SEM49697.1"/>
    </source>
</evidence>
<dbReference type="AlphaFoldDB" id="A0A1H7YWN0"/>
<dbReference type="SMART" id="SM00448">
    <property type="entry name" value="REC"/>
    <property type="match status" value="1"/>
</dbReference>
<accession>A0A1H7YWN0</accession>
<dbReference type="PANTHER" id="PTHR43214">
    <property type="entry name" value="TWO-COMPONENT RESPONSE REGULATOR"/>
    <property type="match status" value="1"/>
</dbReference>
<dbReference type="InterPro" id="IPR058245">
    <property type="entry name" value="NreC/VraR/RcsB-like_REC"/>
</dbReference>
<dbReference type="SUPFAM" id="SSF52172">
    <property type="entry name" value="CheY-like"/>
    <property type="match status" value="1"/>
</dbReference>
<comment type="function">
    <text evidence="6">May play the central regulatory role in sporulation. It may be an element of the effector pathway responsible for the activation of sporulation genes in response to nutritional stress. Spo0A may act in concert with spo0H (a sigma factor) to control the expression of some genes that are critical to the sporulation process.</text>
</comment>
<name>A0A1H7YWN0_9FIRM</name>
<dbReference type="STRING" id="474960.SAMN05216180_0252"/>
<keyword evidence="2 7" id="KW-0597">Phosphoprotein</keyword>
<feature type="domain" description="Response regulatory" evidence="8">
    <location>
        <begin position="6"/>
        <end position="123"/>
    </location>
</feature>
<evidence type="ECO:0000256" key="5">
    <source>
        <dbReference type="ARBA" id="ARBA00023163"/>
    </source>
</evidence>
<dbReference type="InterPro" id="IPR039420">
    <property type="entry name" value="WalR-like"/>
</dbReference>
<dbReference type="Gene3D" id="3.40.50.2300">
    <property type="match status" value="1"/>
</dbReference>
<feature type="modified residue" description="4-aspartylphosphate" evidence="7">
    <location>
        <position position="57"/>
    </location>
</feature>
<dbReference type="InterPro" id="IPR016032">
    <property type="entry name" value="Sig_transdc_resp-reg_C-effctor"/>
</dbReference>
<dbReference type="PROSITE" id="PS50110">
    <property type="entry name" value="RESPONSE_REGULATORY"/>
    <property type="match status" value="1"/>
</dbReference>
<dbReference type="InterPro" id="IPR011006">
    <property type="entry name" value="CheY-like_superfamily"/>
</dbReference>
<evidence type="ECO:0000256" key="4">
    <source>
        <dbReference type="ARBA" id="ARBA00023125"/>
    </source>
</evidence>
<dbReference type="OrthoDB" id="9779069at2"/>
<dbReference type="InterPro" id="IPR001789">
    <property type="entry name" value="Sig_transdc_resp-reg_receiver"/>
</dbReference>
<evidence type="ECO:0000256" key="3">
    <source>
        <dbReference type="ARBA" id="ARBA00023015"/>
    </source>
</evidence>
<dbReference type="RefSeq" id="WP_092750867.1">
    <property type="nucleotide sequence ID" value="NZ_FOCG01000001.1"/>
</dbReference>
<dbReference type="GO" id="GO:0006355">
    <property type="term" value="P:regulation of DNA-templated transcription"/>
    <property type="evidence" value="ECO:0007669"/>
    <property type="project" value="InterPro"/>
</dbReference>
<keyword evidence="4" id="KW-0238">DNA-binding</keyword>
<evidence type="ECO:0000256" key="6">
    <source>
        <dbReference type="ARBA" id="ARBA00024867"/>
    </source>
</evidence>
<evidence type="ECO:0000256" key="7">
    <source>
        <dbReference type="PROSITE-ProRule" id="PRU00169"/>
    </source>
</evidence>
<evidence type="ECO:0000259" key="8">
    <source>
        <dbReference type="PROSITE" id="PS50110"/>
    </source>
</evidence>
<dbReference type="GO" id="GO:0003677">
    <property type="term" value="F:DNA binding"/>
    <property type="evidence" value="ECO:0007669"/>
    <property type="project" value="UniProtKB-KW"/>
</dbReference>
<keyword evidence="5" id="KW-0804">Transcription</keyword>
<sequence length="224" mass="25401">MKPKIRILIAEDFPIIRSNFIQMVNQCDDMEVVGAAATGKEIVELARTVPADIILMDMEMEKINSGVEAAELIAKEDIDIDVIFLTIHETDDFIFSALSCGAVDYIVKTEPNDIILEHIRNAYNGAPSLAPQIQNRVRTEFSRLKRSEQSLLYFVNNITSLTPAEKDLIHLLLENKKVSEIAQIRSVEVVTVKTQIQGLLRKFQCKRTKDIVQMLRELGLEKLF</sequence>
<dbReference type="Pfam" id="PF00072">
    <property type="entry name" value="Response_reg"/>
    <property type="match status" value="1"/>
</dbReference>
<dbReference type="CDD" id="cd17535">
    <property type="entry name" value="REC_NarL-like"/>
    <property type="match status" value="1"/>
</dbReference>
<reference evidence="9 10" key="1">
    <citation type="submission" date="2016-10" db="EMBL/GenBank/DDBJ databases">
        <authorList>
            <person name="de Groot N.N."/>
        </authorList>
    </citation>
    <scope>NUCLEOTIDE SEQUENCE [LARGE SCALE GENOMIC DNA]</scope>
    <source>
        <strain evidence="9 10">CGMCC 1.5070</strain>
    </source>
</reference>
<protein>
    <recommendedName>
        <fullName evidence="1">Stage 0 sporulation protein A homolog</fullName>
    </recommendedName>
</protein>
<keyword evidence="3" id="KW-0805">Transcription regulation</keyword>
<keyword evidence="10" id="KW-1185">Reference proteome</keyword>
<dbReference type="SUPFAM" id="SSF46894">
    <property type="entry name" value="C-terminal effector domain of the bipartite response regulators"/>
    <property type="match status" value="1"/>
</dbReference>
<evidence type="ECO:0000313" key="10">
    <source>
        <dbReference type="Proteomes" id="UP000199158"/>
    </source>
</evidence>
<evidence type="ECO:0000256" key="2">
    <source>
        <dbReference type="ARBA" id="ARBA00022553"/>
    </source>
</evidence>